<organism evidence="2 3">
    <name type="scientific">Bdellovibrio bacteriovorus str. Tiberius</name>
    <dbReference type="NCBI Taxonomy" id="1069642"/>
    <lineage>
        <taxon>Bacteria</taxon>
        <taxon>Pseudomonadati</taxon>
        <taxon>Bdellovibrionota</taxon>
        <taxon>Bdellovibrionia</taxon>
        <taxon>Bdellovibrionales</taxon>
        <taxon>Pseudobdellovibrionaceae</taxon>
        <taxon>Bdellovibrio</taxon>
    </lineage>
</organism>
<keyword evidence="1" id="KW-0812">Transmembrane</keyword>
<keyword evidence="1" id="KW-0472">Membrane</keyword>
<dbReference type="AlphaFoldDB" id="K7YT85"/>
<accession>K7YT85</accession>
<evidence type="ECO:0000256" key="1">
    <source>
        <dbReference type="SAM" id="Phobius"/>
    </source>
</evidence>
<dbReference type="KEGG" id="bbat:Bdt_3451"/>
<gene>
    <name evidence="2" type="ORF">Bdt_3451</name>
</gene>
<proteinExistence type="predicted"/>
<name>K7YT85_BDEBC</name>
<protein>
    <submittedName>
        <fullName evidence="2">Uncharacterized protein</fullName>
    </submittedName>
</protein>
<evidence type="ECO:0000313" key="3">
    <source>
        <dbReference type="Proteomes" id="UP000010074"/>
    </source>
</evidence>
<dbReference type="PATRIC" id="fig|1069642.3.peg.3417"/>
<dbReference type="EMBL" id="CP002930">
    <property type="protein sequence ID" value="AFY03126.1"/>
    <property type="molecule type" value="Genomic_DNA"/>
</dbReference>
<evidence type="ECO:0000313" key="2">
    <source>
        <dbReference type="EMBL" id="AFY03126.1"/>
    </source>
</evidence>
<dbReference type="Proteomes" id="UP000010074">
    <property type="component" value="Chromosome"/>
</dbReference>
<reference evidence="2 3" key="1">
    <citation type="journal article" date="2012" name="BMC Genomics">
        <title>Genome analysis of a simultaneously predatory and prey-independent, novel Bdellovibrio bacteriovorus from the River Tiber, supports in silico predictions of both ancient and recent lateral gene transfer from diverse bacteria.</title>
        <authorList>
            <person name="Hobley L."/>
            <person name="Lerner T.R."/>
            <person name="Williams L.E."/>
            <person name="Lambert C."/>
            <person name="Till R."/>
            <person name="Milner D.S."/>
            <person name="Basford S.M."/>
            <person name="Capeness M.J."/>
            <person name="Fenton A.K."/>
            <person name="Atterbury R.J."/>
            <person name="Harris M.A."/>
            <person name="Sockett R.E."/>
        </authorList>
    </citation>
    <scope>NUCLEOTIDE SEQUENCE [LARGE SCALE GENOMIC DNA]</scope>
    <source>
        <strain evidence="2 3">Tiberius</strain>
    </source>
</reference>
<dbReference type="STRING" id="1069642.Bdt_3451"/>
<dbReference type="HOGENOM" id="CLU_3325001_0_0_7"/>
<sequence length="38" mass="4407">MSKAPSKKQPAWFYIVLVLQTLGIIIAIGMLRELMWIF</sequence>
<keyword evidence="1" id="KW-1133">Transmembrane helix</keyword>
<feature type="transmembrane region" description="Helical" evidence="1">
    <location>
        <begin position="12"/>
        <end position="31"/>
    </location>
</feature>